<dbReference type="Pfam" id="PF00383">
    <property type="entry name" value="dCMP_cyt_deam_1"/>
    <property type="match status" value="1"/>
</dbReference>
<dbReference type="GO" id="GO:0004132">
    <property type="term" value="F:dCMP deaminase activity"/>
    <property type="evidence" value="ECO:0007669"/>
    <property type="project" value="InterPro"/>
</dbReference>
<dbReference type="Gene3D" id="3.40.140.10">
    <property type="entry name" value="Cytidine Deaminase, domain 2"/>
    <property type="match status" value="1"/>
</dbReference>
<protein>
    <submittedName>
        <fullName evidence="6">Cytidine/deoxycytidylate deaminase family protein</fullName>
    </submittedName>
</protein>
<reference evidence="6" key="1">
    <citation type="submission" date="2022-12" db="EMBL/GenBank/DDBJ databases">
        <title>Draft genome sequence of the thermophilic strain Brevibacillus thermoruber HT42, isolated from Los Humeros, Puebla, Mexico, with biotechnological potential.</title>
        <authorList>
            <person name="Lara Sanchez J."/>
            <person name="Solis Palacios R."/>
            <person name="Bustos Baena A.S."/>
            <person name="Ruz Baez A.E."/>
            <person name="Espinosa Luna G."/>
            <person name="Oliart Ros R.M."/>
        </authorList>
    </citation>
    <scope>NUCLEOTIDE SEQUENCE</scope>
    <source>
        <strain evidence="6">HT42</strain>
    </source>
</reference>
<dbReference type="InterPro" id="IPR035105">
    <property type="entry name" value="Deoxycytidylate_deaminase_dom"/>
</dbReference>
<keyword evidence="4" id="KW-0479">Metal-binding</keyword>
<dbReference type="CDD" id="cd01286">
    <property type="entry name" value="deoxycytidylate_deaminase"/>
    <property type="match status" value="1"/>
</dbReference>
<dbReference type="AlphaFoldDB" id="A0A9X3Z3D4"/>
<keyword evidence="7" id="KW-1185">Reference proteome</keyword>
<dbReference type="PANTHER" id="PTHR11086:SF18">
    <property type="entry name" value="DEOXYCYTIDYLATE DEAMINASE"/>
    <property type="match status" value="1"/>
</dbReference>
<feature type="binding site" evidence="4">
    <location>
        <position position="71"/>
    </location>
    <ligand>
        <name>Zn(2+)</name>
        <dbReference type="ChEBI" id="CHEBI:29105"/>
        <note>catalytic</note>
    </ligand>
</feature>
<dbReference type="EMBL" id="JAPYYP010000009">
    <property type="protein sequence ID" value="MDA5108618.1"/>
    <property type="molecule type" value="Genomic_DNA"/>
</dbReference>
<dbReference type="InterPro" id="IPR002125">
    <property type="entry name" value="CMP_dCMP_dom"/>
</dbReference>
<organism evidence="6 7">
    <name type="scientific">Brevibacillus thermoruber</name>
    <dbReference type="NCBI Taxonomy" id="33942"/>
    <lineage>
        <taxon>Bacteria</taxon>
        <taxon>Bacillati</taxon>
        <taxon>Bacillota</taxon>
        <taxon>Bacilli</taxon>
        <taxon>Bacillales</taxon>
        <taxon>Paenibacillaceae</taxon>
        <taxon>Brevibacillus</taxon>
    </lineage>
</organism>
<dbReference type="GO" id="GO:0005737">
    <property type="term" value="C:cytoplasm"/>
    <property type="evidence" value="ECO:0007669"/>
    <property type="project" value="TreeGrafter"/>
</dbReference>
<dbReference type="PROSITE" id="PS51747">
    <property type="entry name" value="CYT_DCMP_DEAMINASES_2"/>
    <property type="match status" value="1"/>
</dbReference>
<keyword evidence="2" id="KW-0378">Hydrolase</keyword>
<evidence type="ECO:0000256" key="2">
    <source>
        <dbReference type="ARBA" id="ARBA00022801"/>
    </source>
</evidence>
<evidence type="ECO:0000259" key="5">
    <source>
        <dbReference type="PROSITE" id="PS51747"/>
    </source>
</evidence>
<sequence length="143" mass="16345">MTRKSWDEYFLDIAEQVSARSTCNRLHVGCVIVKDKHIVATGYNGSIHGHDHCEDAGCLLGDDNRCHRTIHAETNACLHADRDNLKGATAYVTHEPCENCSKILAQVGIRRIVYRNAYPNKWNRYFLKDLEVVHMPPEPSRRD</sequence>
<feature type="active site" description="Proton donor" evidence="3">
    <location>
        <position position="73"/>
    </location>
</feature>
<feature type="binding site" evidence="4">
    <location>
        <position position="100"/>
    </location>
    <ligand>
        <name>Zn(2+)</name>
        <dbReference type="ChEBI" id="CHEBI:29105"/>
        <note>catalytic</note>
    </ligand>
</feature>
<feature type="binding site" evidence="4">
    <location>
        <position position="97"/>
    </location>
    <ligand>
        <name>Zn(2+)</name>
        <dbReference type="ChEBI" id="CHEBI:29105"/>
        <note>catalytic</note>
    </ligand>
</feature>
<evidence type="ECO:0000256" key="4">
    <source>
        <dbReference type="PIRSR" id="PIRSR006019-2"/>
    </source>
</evidence>
<dbReference type="InterPro" id="IPR015517">
    <property type="entry name" value="dCMP_deaminase-rel"/>
</dbReference>
<dbReference type="InterPro" id="IPR016473">
    <property type="entry name" value="dCMP_deaminase"/>
</dbReference>
<dbReference type="InterPro" id="IPR016193">
    <property type="entry name" value="Cytidine_deaminase-like"/>
</dbReference>
<dbReference type="GO" id="GO:0008270">
    <property type="term" value="F:zinc ion binding"/>
    <property type="evidence" value="ECO:0007669"/>
    <property type="project" value="InterPro"/>
</dbReference>
<keyword evidence="4" id="KW-0862">Zinc</keyword>
<dbReference type="PIRSF" id="PIRSF006019">
    <property type="entry name" value="dCMP_deaminase"/>
    <property type="match status" value="1"/>
</dbReference>
<name>A0A9X3Z3D4_9BACL</name>
<dbReference type="RefSeq" id="WP_271140035.1">
    <property type="nucleotide sequence ID" value="NZ_JAPYYP010000009.1"/>
</dbReference>
<evidence type="ECO:0000313" key="7">
    <source>
        <dbReference type="Proteomes" id="UP001151071"/>
    </source>
</evidence>
<dbReference type="PANTHER" id="PTHR11086">
    <property type="entry name" value="DEOXYCYTIDYLATE DEAMINASE-RELATED"/>
    <property type="match status" value="1"/>
</dbReference>
<proteinExistence type="predicted"/>
<dbReference type="GO" id="GO:0006220">
    <property type="term" value="P:pyrimidine nucleotide metabolic process"/>
    <property type="evidence" value="ECO:0007669"/>
    <property type="project" value="InterPro"/>
</dbReference>
<comment type="cofactor">
    <cofactor evidence="1 4">
        <name>Zn(2+)</name>
        <dbReference type="ChEBI" id="CHEBI:29105"/>
    </cofactor>
</comment>
<evidence type="ECO:0000256" key="3">
    <source>
        <dbReference type="PIRSR" id="PIRSR006019-1"/>
    </source>
</evidence>
<evidence type="ECO:0000256" key="1">
    <source>
        <dbReference type="ARBA" id="ARBA00001947"/>
    </source>
</evidence>
<dbReference type="Proteomes" id="UP001151071">
    <property type="component" value="Unassembled WGS sequence"/>
</dbReference>
<comment type="caution">
    <text evidence="6">The sequence shown here is derived from an EMBL/GenBank/DDBJ whole genome shotgun (WGS) entry which is preliminary data.</text>
</comment>
<evidence type="ECO:0000313" key="6">
    <source>
        <dbReference type="EMBL" id="MDA5108618.1"/>
    </source>
</evidence>
<gene>
    <name evidence="6" type="ORF">O3V59_09615</name>
</gene>
<dbReference type="SUPFAM" id="SSF53927">
    <property type="entry name" value="Cytidine deaminase-like"/>
    <property type="match status" value="1"/>
</dbReference>
<feature type="domain" description="CMP/dCMP-type deaminase" evidence="5">
    <location>
        <begin position="5"/>
        <end position="143"/>
    </location>
</feature>
<accession>A0A9X3Z3D4</accession>